<dbReference type="RefSeq" id="WP_186929130.1">
    <property type="nucleotide sequence ID" value="NZ_JACOOJ010000007.1"/>
</dbReference>
<protein>
    <submittedName>
        <fullName evidence="1">Uncharacterized protein</fullName>
    </submittedName>
</protein>
<evidence type="ECO:0000313" key="1">
    <source>
        <dbReference type="EMBL" id="MBC5632360.1"/>
    </source>
</evidence>
<organism evidence="1 2">
    <name type="scientific">Parabacteroides hominis</name>
    <dbReference type="NCBI Taxonomy" id="2763057"/>
    <lineage>
        <taxon>Bacteria</taxon>
        <taxon>Pseudomonadati</taxon>
        <taxon>Bacteroidota</taxon>
        <taxon>Bacteroidia</taxon>
        <taxon>Bacteroidales</taxon>
        <taxon>Tannerellaceae</taxon>
        <taxon>Parabacteroides</taxon>
    </lineage>
</organism>
<evidence type="ECO:0000313" key="2">
    <source>
        <dbReference type="Proteomes" id="UP000651475"/>
    </source>
</evidence>
<proteinExistence type="predicted"/>
<accession>A0ABR7DMR9</accession>
<dbReference type="EMBL" id="JACOOJ010000007">
    <property type="protein sequence ID" value="MBC5632360.1"/>
    <property type="molecule type" value="Genomic_DNA"/>
</dbReference>
<dbReference type="Proteomes" id="UP000651475">
    <property type="component" value="Unassembled WGS sequence"/>
</dbReference>
<reference evidence="1 2" key="1">
    <citation type="submission" date="2020-08" db="EMBL/GenBank/DDBJ databases">
        <title>Genome public.</title>
        <authorList>
            <person name="Liu C."/>
            <person name="Sun Q."/>
        </authorList>
    </citation>
    <scope>NUCLEOTIDE SEQUENCE [LARGE SCALE GENOMIC DNA]</scope>
    <source>
        <strain evidence="1 2">NSJ-79</strain>
    </source>
</reference>
<sequence>MSITLKKQEEELYNILQENALKIVQQLSGQIWTDYNEHDPGVTILDLLNYVLWELDYQLSFNLEDYLTTITGRFNPDAHGLFRSSQVFSVSPVTIDDYRRLIFEEFDDIEDVQIDRHKADLTDPYSCNGLYDIRIQLNLWSNNSIRQRYVRNRVKALFHANRNLCESLNRIDFVDWQQLDIEAELEIDIQADASALLASIYIEGNKLFSSEKSLQQMSNSAYFTSRLYERVMNLPEVKCIYSLKLVAEPEICNRHATVRFPKKMKEVKIALIKGGIRVQADMEVVSRLFYQYRISLNRKHHPLVVADDDNLLPTGKNRDIYTYYSVQNDFPNCYGINKWGVAPHEPVLRKAQANQLKAYLLVFDLLFAKGLKELEELPDWMTLNRSLPADENPDLSNDPLLKWNVLVDKEIRAAHNAVRKRTLEGEKNKWLDVLDKLYGEDSNPAFLAGFNYYDETPEQMIGRRTDFLRNIPEWGRDRFKGINLYDISAKGRSGIEKYIYSLLGFAGVPGHPTANLYASYNVSVLNDTTFLSKLGWLIDYHLIMPERRGFARDELQDIQVRTQPWSDQDYSELREEIPFLRHGFLFESFLQGACKKDNFKRFYIPGAGSHLLLFFHEEKRDWICLGRFNTEEKLTRITNSLISFLFMLNRKSETFYVVEHLLLRPIRPDSAVQEEEDDFDAEEVSEEDDFLSRSDELPLDFALSVVFAGGSLRMADPLFRKQMESLVLDRLPIHLEIRFLWLRPEQTALFERIYFAWREALSASSDQVANRLSARLVALLIKLRNQDDND</sequence>
<keyword evidence="2" id="KW-1185">Reference proteome</keyword>
<comment type="caution">
    <text evidence="1">The sequence shown here is derived from an EMBL/GenBank/DDBJ whole genome shotgun (WGS) entry which is preliminary data.</text>
</comment>
<gene>
    <name evidence="1" type="ORF">H8S65_06200</name>
</gene>
<name>A0ABR7DMR9_9BACT</name>